<name>A0A565BDR3_9BRAS</name>
<sequence>MDEEPSKSPVKPAAAADSETELFVSSYLVKSIARHGLDEDYVKQKWRSAPVEDKKRIEEMYKLLRAKEVEYVLFKTQFLNETNIVE</sequence>
<accession>A0A565BDR3</accession>
<evidence type="ECO:0000313" key="2">
    <source>
        <dbReference type="EMBL" id="VVA99802.1"/>
    </source>
</evidence>
<organism evidence="2 3">
    <name type="scientific">Arabis nemorensis</name>
    <dbReference type="NCBI Taxonomy" id="586526"/>
    <lineage>
        <taxon>Eukaryota</taxon>
        <taxon>Viridiplantae</taxon>
        <taxon>Streptophyta</taxon>
        <taxon>Embryophyta</taxon>
        <taxon>Tracheophyta</taxon>
        <taxon>Spermatophyta</taxon>
        <taxon>Magnoliopsida</taxon>
        <taxon>eudicotyledons</taxon>
        <taxon>Gunneridae</taxon>
        <taxon>Pentapetalae</taxon>
        <taxon>rosids</taxon>
        <taxon>malvids</taxon>
        <taxon>Brassicales</taxon>
        <taxon>Brassicaceae</taxon>
        <taxon>Arabideae</taxon>
        <taxon>Arabis</taxon>
    </lineage>
</organism>
<dbReference type="Pfam" id="PF22757">
    <property type="entry name" value="GeBP-like_C"/>
    <property type="match status" value="1"/>
</dbReference>
<keyword evidence="3" id="KW-1185">Reference proteome</keyword>
<evidence type="ECO:0000313" key="3">
    <source>
        <dbReference type="Proteomes" id="UP000489600"/>
    </source>
</evidence>
<dbReference type="AlphaFoldDB" id="A0A565BDR3"/>
<feature type="domain" description="Glabrous enhancer-binding protein-like C-terminal" evidence="1">
    <location>
        <begin position="22"/>
        <end position="81"/>
    </location>
</feature>
<proteinExistence type="predicted"/>
<dbReference type="InterPro" id="IPR053933">
    <property type="entry name" value="GeBP-like_C"/>
</dbReference>
<reference evidence="2" key="1">
    <citation type="submission" date="2019-07" db="EMBL/GenBank/DDBJ databases">
        <authorList>
            <person name="Dittberner H."/>
        </authorList>
    </citation>
    <scope>NUCLEOTIDE SEQUENCE [LARGE SCALE GENOMIC DNA]</scope>
</reference>
<dbReference type="EMBL" id="CABITT030000003">
    <property type="protein sequence ID" value="VVA99802.1"/>
    <property type="molecule type" value="Genomic_DNA"/>
</dbReference>
<dbReference type="OrthoDB" id="1114246at2759"/>
<evidence type="ECO:0000259" key="1">
    <source>
        <dbReference type="Pfam" id="PF22757"/>
    </source>
</evidence>
<dbReference type="Proteomes" id="UP000489600">
    <property type="component" value="Unassembled WGS sequence"/>
</dbReference>
<gene>
    <name evidence="2" type="ORF">ANE_LOCUS10247</name>
</gene>
<protein>
    <recommendedName>
        <fullName evidence="1">Glabrous enhancer-binding protein-like C-terminal domain-containing protein</fullName>
    </recommendedName>
</protein>
<comment type="caution">
    <text evidence="2">The sequence shown here is derived from an EMBL/GenBank/DDBJ whole genome shotgun (WGS) entry which is preliminary data.</text>
</comment>